<feature type="compositionally biased region" description="Polar residues" evidence="1">
    <location>
        <begin position="3161"/>
        <end position="3181"/>
    </location>
</feature>
<keyword evidence="4" id="KW-1185">Reference proteome</keyword>
<feature type="region of interest" description="Disordered" evidence="1">
    <location>
        <begin position="899"/>
        <end position="950"/>
    </location>
</feature>
<feature type="compositionally biased region" description="Polar residues" evidence="1">
    <location>
        <begin position="1044"/>
        <end position="1053"/>
    </location>
</feature>
<feature type="compositionally biased region" description="Polar residues" evidence="1">
    <location>
        <begin position="1595"/>
        <end position="1605"/>
    </location>
</feature>
<feature type="compositionally biased region" description="Low complexity" evidence="1">
    <location>
        <begin position="386"/>
        <end position="407"/>
    </location>
</feature>
<feature type="domain" description="Nuclear receptor coactivator 6 TRADD-N" evidence="2">
    <location>
        <begin position="12"/>
        <end position="140"/>
    </location>
</feature>
<feature type="compositionally biased region" description="Basic residues" evidence="1">
    <location>
        <begin position="929"/>
        <end position="941"/>
    </location>
</feature>
<dbReference type="InterPro" id="IPR032715">
    <property type="entry name" value="NCOA6_TRADD-N"/>
</dbReference>
<feature type="compositionally biased region" description="Polar residues" evidence="1">
    <location>
        <begin position="2932"/>
        <end position="2950"/>
    </location>
</feature>
<feature type="region of interest" description="Disordered" evidence="1">
    <location>
        <begin position="1805"/>
        <end position="1829"/>
    </location>
</feature>
<sequence>MAAGDEQDLIEAVVTCEGNLHDPDFQDRFRSLVDKLKTVLYISKTKDPFRVRKIEPWNSVRVTISIPKDAAQKLKLLAQQGSNVLRSMGILSVQVEGDQVISLTWATHNNEATQVILRQQSDDSAGSSGTSGVSSSSLPASSPSVSSISSSIASISSPVPLTPGSATDSGGMAVTLDMLSSSSAGFRSPNVVAPTGEAIPILPPKTPAAGIRPPLGGPFPFASMTHAAQAIHRSEFPMLNSNNIVISGNNTSNSNAANSTNSNANPVPSSSSLHKGKNKPVQPTQSNLPVTFSSNTASSSSATSVSVSTSASNVVTTGSMNNESQVTRLIIDNSAGLTSATQMVGKNVASLGISGNNSIALSQAGPSQSLQLQLVNVPPPYPGVKTSSSNHSITSSSSNSSIVASSVHPRHQQQSTLLSSVGISSAAGGTFNAGSPNVTMVNSPTNTQALINRSGSGYSEMPCVPPVANISDSTSGVSSLAQPVSSPLLVNLLQNNDISSASPSPSATVDVYSAQQSLNKNTMQTSSSGESGGNHHQPTRYFVQHQQQPKKTKKGLSMDGASAVPKSTPIGVLSVADCALPAGTPTTQANATEGFQFALPLPSDTGPPVTVNRVSIPVGSHSKQGLTSNQAAGDQNSAALLQGRTIVHGNIRILDQGSGQVRTIPQQQQTPPPSYPSTIVPTLTSLQTKTILSGGTTVDSYNQLSINSEQVAALANGPIHVSSVPQSSGTILTEARDVKSQLMTTVTLVQPIEQQKLDLDASKSAPASSEADQSRTLLPITTVNIVSKSPTKPSSNINNNNNNSKDSDNKTFIPPPDPRLSSQVQKLSHSNLVSSKNSAAASNMVVQTTSYNSDAKSSTSQLHLAGRTAMINKRLSKDRPTTFQGQIVASGKPRQFLINPLTGHLEPMPSESSSESEGDDGESEGGRKSNTHKGSHHRNRISRGIMPSALHHRQIVTTETGVTVARVIKAPSDPNLAQSYGEMDGRKSGNLQMKGSAFANIVSDPSAASGLSYGTSIMSVSKKPREDSTTAALHISSQKDSKDNTPSPATVTATSVTGEKIKLRLKLEKSEPISPAYKVDVSFVKKSEKGSVLLSTSSVNSSGSSSAPSSAGSSQTTPVVLDQPRVPPLHISLRGKNAAVVVSPRREEKESPQTISSNTKDPVVVSNKDSISSEATSLLPPPHPKSVSHSHIINSHDGKASSKSSGSTKRTKSRVKSFDGVSLVEKSGERLKSKVSRPKLNKEPSTSRESVRSMNDGKDVVHMSMPVLQPAVLLPKLPTTAESSKTNKHDPTTVKPNTNLNVDLIPTGISPCGAKQSTPSAEHQEEENNKSATVAIVEPISDFDLITDVIIPIQDEKTPTAASSNEISLEETTKSVSSVIVAASEDNTSPVATVPSPVPVPSVSVEVANPPQSSEVSQDLPQLDKVFKGAFSSEIVLVSEPDKQEGANECSVEPGPQLETLKDESSVNPVITLPTVSCDIKSSENQTLSGKEDSPGFDSTFMPHQESPAIDSQEAEITSAGAIPMEIDEVEQLDVQKSGSNSTLTTNEPETMPECTLPVSNKDVNVEVAETPDICETKHEHTESDSIPDPGVHQLKSTGSNVSDTESVLNEEKSDCIVIDQSETAGSTTQISEVVQTIDSAENTEVIPPEPELALDVDIFEDCDANDDSKDDTLHVTEITEELFLDEGSNLHSKELDHDKLSDASDSVQTTITKDIAIVAVSTMETEKSPIAVDESNEMPSENAEQLNCHIEKAPIPIKEKVTDSLPDEVKEVSAHVKSDDDEVQINVSAEITETPTEVEATVVEESSCKENTDNTIPSEKDVSTLKSEDTINVEEQPLPALDCNTDLKEEEEINEPDTIIEQELDNVSCTLPMADNSVEVVETTPENIQEKEVSCTAVEDQSIEESPKVTENVEIPTPTGKTDLPESTPESVVCEVGCSVMDTTSEQPSVIQSIENSNDLFSDQSTLHIEAPIFDSVVEVTTGEPEKTTNTRDLVILSNEVAVSVEGGGECSEDMPNATVDEPSASSLIKDEKPADVECEITDAKSEQVEVQTLSPGEESHAHCEAINSEVENVDGPVSIEIKSEETSVTQQVEQVEECNSESNTTSQSSSGNETSTTVPDDLTNTPKPSASSPLVPSCLVPAIEANAKSPAQFSENDDDSTDECLASSFDNTVEVTIVTPRLPDTPISTSSTPPISIVLPSENALRSSNPDGKLPISKNSYKRRAEIKPGALQNTLKRLHDNFFPKVLKASETQESVVQANMVTAEVDGVAETPVKVEEPPSIQVPVSVSGNAKPSGQYLTAQSQPVSIAVSHVRPVPNLIQRSKATLSASTVHQISSGLASNILANVSTAIVSTAISSSGITSVTSISVPSSSAGGATQTVYAIHPNMSIPASFAHLQQSPVMLPGGHKMVPIKLLTLPKQSGGQLQTIPIGNATSNRSSPNLLEAVNIVANAGSRSSSPKTTLIGNSVQSTPLNLSSMSLPVGSNLHFVPISVSSASGTTGNVKVLMTQPIKMQQSGIPQSMVVKSVLMGSQPTTIRVIRPGNLQEPISIQTLVKQSEQPPKEMTRPKLDIPAAVCTTVKNDFTVQTEPLFKKLDGVEIVETGSPLNNDDLPFEADIIHDEKDLADVLAAEAKNEIIPVENCTNFHVEIKTSNDGKIRTGKDIASAGMSAGKVGTSTVAQNHVSSKKLPNVTKEEIPTPESPVPVMRVTSPLFTYSSKVSNNRSSVSRSPTLVEPESPDLHGEDPEIINSFLRSSSQSRLHTKPTLNNSTDVKIPSSDSLPDHTYNMSAGMNCNANNIEQELSIEIPPMELEVAGLSPSQNPPEEKRCTRSTRSNTRLSPDITAFMSDTPKPTKLSVKPDSLSLKNSPKPSPTGSLKVLSPTPSSLTITPSTSTRSSPILHNQHQVNANNAAATINAVALGIIDKIQGNSTGMNAKNSRLLKQSGANKRKRQESDSSSASRDENVEEKTEIDLNSRPGKRKCSENAAEMIKVCIGVEDSPKRNASTVKKTDETKVKESKGKRTMATVAEDDDDIDSEVSISRGRSERSSRESSEDRSSSRGSSAQRIVSSEKSKPGKEEEVQKEVKTSRLNSRTGKESITKSKNQSGRLSPHQSSTPAKKAKESGKGSAKRPNRPNSKDKSPLTPAKTRTNVRKDIVTNQATIEKNTTATPSANPENENARRKTRSSAAGKRHAT</sequence>
<feature type="compositionally biased region" description="Low complexity" evidence="1">
    <location>
        <begin position="2102"/>
        <end position="2119"/>
    </location>
</feature>
<feature type="region of interest" description="Disordered" evidence="1">
    <location>
        <begin position="2818"/>
        <end position="2902"/>
    </location>
</feature>
<evidence type="ECO:0000313" key="3">
    <source>
        <dbReference type="EMBL" id="CAL8131690.1"/>
    </source>
</evidence>
<feature type="region of interest" description="Disordered" evidence="1">
    <location>
        <begin position="2932"/>
        <end position="2986"/>
    </location>
</feature>
<feature type="region of interest" description="Disordered" evidence="1">
    <location>
        <begin position="2722"/>
        <end position="2785"/>
    </location>
</feature>
<organism evidence="3 4">
    <name type="scientific">Orchesella dallaii</name>
    <dbReference type="NCBI Taxonomy" id="48710"/>
    <lineage>
        <taxon>Eukaryota</taxon>
        <taxon>Metazoa</taxon>
        <taxon>Ecdysozoa</taxon>
        <taxon>Arthropoda</taxon>
        <taxon>Hexapoda</taxon>
        <taxon>Collembola</taxon>
        <taxon>Entomobryomorpha</taxon>
        <taxon>Entomobryoidea</taxon>
        <taxon>Orchesellidae</taxon>
        <taxon>Orchesellinae</taxon>
        <taxon>Orchesella</taxon>
    </lineage>
</organism>
<feature type="region of interest" description="Disordered" evidence="1">
    <location>
        <begin position="3005"/>
        <end position="3199"/>
    </location>
</feature>
<dbReference type="EMBL" id="CAXLJM020000089">
    <property type="protein sequence ID" value="CAL8131690.1"/>
    <property type="molecule type" value="Genomic_DNA"/>
</dbReference>
<feature type="region of interest" description="Disordered" evidence="1">
    <location>
        <begin position="250"/>
        <end position="306"/>
    </location>
</feature>
<reference evidence="3 4" key="1">
    <citation type="submission" date="2024-08" db="EMBL/GenBank/DDBJ databases">
        <authorList>
            <person name="Cucini C."/>
            <person name="Frati F."/>
        </authorList>
    </citation>
    <scope>NUCLEOTIDE SEQUENCE [LARGE SCALE GENOMIC DNA]</scope>
</reference>
<feature type="compositionally biased region" description="Low complexity" evidence="1">
    <location>
        <begin position="2883"/>
        <end position="2902"/>
    </location>
</feature>
<feature type="compositionally biased region" description="Basic and acidic residues" evidence="1">
    <location>
        <begin position="3012"/>
        <end position="3024"/>
    </location>
</feature>
<feature type="compositionally biased region" description="Polar residues" evidence="1">
    <location>
        <begin position="2124"/>
        <end position="2136"/>
    </location>
</feature>
<feature type="region of interest" description="Disordered" evidence="1">
    <location>
        <begin position="1095"/>
        <end position="1254"/>
    </location>
</feature>
<feature type="compositionally biased region" description="Low complexity" evidence="1">
    <location>
        <begin position="293"/>
        <end position="306"/>
    </location>
</feature>
<feature type="compositionally biased region" description="Low complexity" evidence="1">
    <location>
        <begin position="1095"/>
        <end position="1114"/>
    </location>
</feature>
<feature type="compositionally biased region" description="Basic residues" evidence="1">
    <location>
        <begin position="3186"/>
        <end position="3199"/>
    </location>
</feature>
<dbReference type="Pfam" id="PF13820">
    <property type="entry name" value="NCOA6_TRADD-N"/>
    <property type="match status" value="1"/>
</dbReference>
<feature type="compositionally biased region" description="Low complexity" evidence="1">
    <location>
        <begin position="3063"/>
        <end position="3072"/>
    </location>
</feature>
<feature type="compositionally biased region" description="Polar residues" evidence="1">
    <location>
        <begin position="765"/>
        <end position="776"/>
    </location>
</feature>
<feature type="region of interest" description="Disordered" evidence="1">
    <location>
        <begin position="1020"/>
        <end position="1053"/>
    </location>
</feature>
<proteinExistence type="predicted"/>
<evidence type="ECO:0000259" key="2">
    <source>
        <dbReference type="Pfam" id="PF13820"/>
    </source>
</evidence>
<feature type="region of interest" description="Disordered" evidence="1">
    <location>
        <begin position="121"/>
        <end position="142"/>
    </location>
</feature>
<feature type="compositionally biased region" description="Low complexity" evidence="1">
    <location>
        <begin position="124"/>
        <end position="142"/>
    </location>
</feature>
<feature type="compositionally biased region" description="Basic and acidic residues" evidence="1">
    <location>
        <begin position="3073"/>
        <end position="3091"/>
    </location>
</feature>
<feature type="region of interest" description="Disordered" evidence="1">
    <location>
        <begin position="757"/>
        <end position="776"/>
    </location>
</feature>
<comment type="caution">
    <text evidence="3">The sequence shown here is derived from an EMBL/GenBank/DDBJ whole genome shotgun (WGS) entry which is preliminary data.</text>
</comment>
<feature type="compositionally biased region" description="Basic and acidic residues" evidence="1">
    <location>
        <begin position="2964"/>
        <end position="2977"/>
    </location>
</feature>
<accession>A0ABP1RNL9</accession>
<feature type="compositionally biased region" description="Low complexity" evidence="1">
    <location>
        <begin position="787"/>
        <end position="804"/>
    </location>
</feature>
<feature type="region of interest" description="Disordered" evidence="1">
    <location>
        <begin position="2086"/>
        <end position="2137"/>
    </location>
</feature>
<feature type="region of interest" description="Disordered" evidence="1">
    <location>
        <begin position="781"/>
        <end position="822"/>
    </location>
</feature>
<evidence type="ECO:0000256" key="1">
    <source>
        <dbReference type="SAM" id="MobiDB-lite"/>
    </source>
</evidence>
<feature type="compositionally biased region" description="Acidic residues" evidence="1">
    <location>
        <begin position="914"/>
        <end position="923"/>
    </location>
</feature>
<feature type="compositionally biased region" description="Polar residues" evidence="1">
    <location>
        <begin position="1167"/>
        <end position="1176"/>
    </location>
</feature>
<feature type="compositionally biased region" description="Basic and acidic residues" evidence="1">
    <location>
        <begin position="1240"/>
        <end position="1254"/>
    </location>
</feature>
<feature type="compositionally biased region" description="Low complexity" evidence="1">
    <location>
        <begin position="2862"/>
        <end position="2872"/>
    </location>
</feature>
<feature type="compositionally biased region" description="Polar residues" evidence="1">
    <location>
        <begin position="2755"/>
        <end position="2785"/>
    </location>
</feature>
<feature type="compositionally biased region" description="Low complexity" evidence="1">
    <location>
        <begin position="2722"/>
        <end position="2733"/>
    </location>
</feature>
<feature type="region of interest" description="Disordered" evidence="1">
    <location>
        <begin position="381"/>
        <end position="417"/>
    </location>
</feature>
<dbReference type="Proteomes" id="UP001642540">
    <property type="component" value="Unassembled WGS sequence"/>
</dbReference>
<name>A0ABP1RNL9_9HEXA</name>
<protein>
    <recommendedName>
        <fullName evidence="2">Nuclear receptor coactivator 6 TRADD-N domain-containing protein</fullName>
    </recommendedName>
</protein>
<feature type="compositionally biased region" description="Polar residues" evidence="1">
    <location>
        <begin position="281"/>
        <end position="292"/>
    </location>
</feature>
<feature type="region of interest" description="Disordered" evidence="1">
    <location>
        <begin position="1578"/>
        <end position="1605"/>
    </location>
</feature>
<feature type="compositionally biased region" description="Low complexity" evidence="1">
    <location>
        <begin position="250"/>
        <end position="272"/>
    </location>
</feature>
<evidence type="ECO:0000313" key="4">
    <source>
        <dbReference type="Proteomes" id="UP001642540"/>
    </source>
</evidence>
<feature type="compositionally biased region" description="Basic and acidic residues" evidence="1">
    <location>
        <begin position="1807"/>
        <end position="1829"/>
    </location>
</feature>
<feature type="region of interest" description="Disordered" evidence="1">
    <location>
        <begin position="1898"/>
        <end position="1930"/>
    </location>
</feature>
<feature type="compositionally biased region" description="Basic and acidic residues" evidence="1">
    <location>
        <begin position="3047"/>
        <end position="3062"/>
    </location>
</feature>
<gene>
    <name evidence="3" type="ORF">ODALV1_LOCUS24278</name>
</gene>
<feature type="compositionally biased region" description="Polar residues" evidence="1">
    <location>
        <begin position="3105"/>
        <end position="3121"/>
    </location>
</feature>